<dbReference type="SMART" id="SM00728">
    <property type="entry name" value="ChW"/>
    <property type="match status" value="2"/>
</dbReference>
<dbReference type="RefSeq" id="WP_158074312.1">
    <property type="nucleotide sequence ID" value="NZ_CP108058.1"/>
</dbReference>
<evidence type="ECO:0000313" key="2">
    <source>
        <dbReference type="Proteomes" id="UP001432075"/>
    </source>
</evidence>
<dbReference type="Pfam" id="PF07538">
    <property type="entry name" value="ChW"/>
    <property type="match status" value="2"/>
</dbReference>
<evidence type="ECO:0000313" key="1">
    <source>
        <dbReference type="EMBL" id="WUO51159.1"/>
    </source>
</evidence>
<dbReference type="Proteomes" id="UP001432075">
    <property type="component" value="Plasmid unnamed1"/>
</dbReference>
<keyword evidence="2" id="KW-1185">Reference proteome</keyword>
<reference evidence="1" key="1">
    <citation type="submission" date="2022-10" db="EMBL/GenBank/DDBJ databases">
        <title>The complete genomes of actinobacterial strains from the NBC collection.</title>
        <authorList>
            <person name="Joergensen T.S."/>
            <person name="Alvarez Arevalo M."/>
            <person name="Sterndorff E.B."/>
            <person name="Faurdal D."/>
            <person name="Vuksanovic O."/>
            <person name="Mourched A.-S."/>
            <person name="Charusanti P."/>
            <person name="Shaw S."/>
            <person name="Blin K."/>
            <person name="Weber T."/>
        </authorList>
    </citation>
    <scope>NUCLEOTIDE SEQUENCE</scope>
    <source>
        <strain evidence="1">NBC_00283</strain>
        <plasmid evidence="1">unnamed1</plasmid>
    </source>
</reference>
<gene>
    <name evidence="1" type="ORF">OHU17_35375</name>
</gene>
<sequence>MPHVAGLGTIDNVCNTWDTYYYSGTVGENRAIEGAHVTIAGLGRVCVQAHLRNYGWQDERCSSDGYAIWVGTSGENRPMEALRIRLPDGGIVKARAHVQNEGWGGEAVGSYVQIGTVGKALNLEAVAIVPAAAP</sequence>
<protein>
    <submittedName>
        <fullName evidence="1">Uncharacterized protein</fullName>
    </submittedName>
</protein>
<dbReference type="InterPro" id="IPR006637">
    <property type="entry name" value="ChW"/>
</dbReference>
<organism evidence="1 2">
    <name type="scientific">Streptomyces goshikiensis</name>
    <dbReference type="NCBI Taxonomy" id="1942"/>
    <lineage>
        <taxon>Bacteria</taxon>
        <taxon>Bacillati</taxon>
        <taxon>Actinomycetota</taxon>
        <taxon>Actinomycetes</taxon>
        <taxon>Kitasatosporales</taxon>
        <taxon>Streptomycetaceae</taxon>
        <taxon>Streptomyces</taxon>
    </lineage>
</organism>
<accession>A0ABZ1RXE7</accession>
<keyword evidence="1" id="KW-0614">Plasmid</keyword>
<proteinExistence type="predicted"/>
<name>A0ABZ1RXE7_9ACTN</name>
<geneLocation type="plasmid" evidence="1 2">
    <name>unnamed1</name>
</geneLocation>
<dbReference type="EMBL" id="CP108058">
    <property type="protein sequence ID" value="WUO51159.1"/>
    <property type="molecule type" value="Genomic_DNA"/>
</dbReference>